<dbReference type="AlphaFoldDB" id="A0AA40A9N2"/>
<evidence type="ECO:0000256" key="1">
    <source>
        <dbReference type="SAM" id="SignalP"/>
    </source>
</evidence>
<dbReference type="Proteomes" id="UP001172102">
    <property type="component" value="Unassembled WGS sequence"/>
</dbReference>
<feature type="signal peptide" evidence="1">
    <location>
        <begin position="1"/>
        <end position="19"/>
    </location>
</feature>
<evidence type="ECO:0008006" key="4">
    <source>
        <dbReference type="Google" id="ProtNLM"/>
    </source>
</evidence>
<name>A0AA40A9N2_9PEZI</name>
<comment type="caution">
    <text evidence="2">The sequence shown here is derived from an EMBL/GenBank/DDBJ whole genome shotgun (WGS) entry which is preliminary data.</text>
</comment>
<organism evidence="2 3">
    <name type="scientific">Lasiosphaeris hirsuta</name>
    <dbReference type="NCBI Taxonomy" id="260670"/>
    <lineage>
        <taxon>Eukaryota</taxon>
        <taxon>Fungi</taxon>
        <taxon>Dikarya</taxon>
        <taxon>Ascomycota</taxon>
        <taxon>Pezizomycotina</taxon>
        <taxon>Sordariomycetes</taxon>
        <taxon>Sordariomycetidae</taxon>
        <taxon>Sordariales</taxon>
        <taxon>Lasiosphaeriaceae</taxon>
        <taxon>Lasiosphaeris</taxon>
    </lineage>
</organism>
<keyword evidence="1" id="KW-0732">Signal</keyword>
<reference evidence="2" key="1">
    <citation type="submission" date="2023-06" db="EMBL/GenBank/DDBJ databases">
        <title>Genome-scale phylogeny and comparative genomics of the fungal order Sordariales.</title>
        <authorList>
            <consortium name="Lawrence Berkeley National Laboratory"/>
            <person name="Hensen N."/>
            <person name="Bonometti L."/>
            <person name="Westerberg I."/>
            <person name="Brannstrom I.O."/>
            <person name="Guillou S."/>
            <person name="Cros-Aarteil S."/>
            <person name="Calhoun S."/>
            <person name="Haridas S."/>
            <person name="Kuo A."/>
            <person name="Mondo S."/>
            <person name="Pangilinan J."/>
            <person name="Riley R."/>
            <person name="Labutti K."/>
            <person name="Andreopoulos B."/>
            <person name="Lipzen A."/>
            <person name="Chen C."/>
            <person name="Yanf M."/>
            <person name="Daum C."/>
            <person name="Ng V."/>
            <person name="Clum A."/>
            <person name="Steindorff A."/>
            <person name="Ohm R."/>
            <person name="Martin F."/>
            <person name="Silar P."/>
            <person name="Natvig D."/>
            <person name="Lalanne C."/>
            <person name="Gautier V."/>
            <person name="Ament-Velasquez S.L."/>
            <person name="Kruys A."/>
            <person name="Hutchinson M.I."/>
            <person name="Powell A.J."/>
            <person name="Barry K."/>
            <person name="Miller A.N."/>
            <person name="Grigoriev I.V."/>
            <person name="Debuchy R."/>
            <person name="Gladieux P."/>
            <person name="Thoren M.H."/>
            <person name="Johannesson H."/>
        </authorList>
    </citation>
    <scope>NUCLEOTIDE SEQUENCE</scope>
    <source>
        <strain evidence="2">SMH4607-1</strain>
    </source>
</reference>
<protein>
    <recommendedName>
        <fullName evidence="4">Secreted protein</fullName>
    </recommendedName>
</protein>
<evidence type="ECO:0000313" key="2">
    <source>
        <dbReference type="EMBL" id="KAK0711673.1"/>
    </source>
</evidence>
<dbReference type="EMBL" id="JAUKUA010000005">
    <property type="protein sequence ID" value="KAK0711673.1"/>
    <property type="molecule type" value="Genomic_DNA"/>
</dbReference>
<evidence type="ECO:0000313" key="3">
    <source>
        <dbReference type="Proteomes" id="UP001172102"/>
    </source>
</evidence>
<proteinExistence type="predicted"/>
<sequence length="150" mass="16247">MLLLLLLLLLYMVVRVGMGAGVTSDAADIIVEIASKTAQTVRVGLGGGDKRGRLWVLAVLRGAVAVDVHQCIGVGDLDLVRSVELLRRKRWSLHCVAMGVAHGLRVCSDGGTPAGRDSSGIWCISGFRRAIARALARAWLRLRVRIHDDW</sequence>
<gene>
    <name evidence="2" type="ORF">B0H67DRAFT_585990</name>
</gene>
<feature type="chain" id="PRO_5041288165" description="Secreted protein" evidence="1">
    <location>
        <begin position="20"/>
        <end position="150"/>
    </location>
</feature>
<accession>A0AA40A9N2</accession>
<keyword evidence="3" id="KW-1185">Reference proteome</keyword>